<dbReference type="InterPro" id="IPR029044">
    <property type="entry name" value="Nucleotide-diphossugar_trans"/>
</dbReference>
<organism evidence="6 7">
    <name type="scientific">Selenomonas ruminantium</name>
    <dbReference type="NCBI Taxonomy" id="971"/>
    <lineage>
        <taxon>Bacteria</taxon>
        <taxon>Bacillati</taxon>
        <taxon>Bacillota</taxon>
        <taxon>Negativicutes</taxon>
        <taxon>Selenomonadales</taxon>
        <taxon>Selenomonadaceae</taxon>
        <taxon>Selenomonas</taxon>
    </lineage>
</organism>
<dbReference type="InterPro" id="IPR001173">
    <property type="entry name" value="Glyco_trans_2-like"/>
</dbReference>
<keyword evidence="3" id="KW-0328">Glycosyltransferase</keyword>
<name>A0A1H3ZIB8_SELRU</name>
<proteinExistence type="inferred from homology"/>
<dbReference type="SUPFAM" id="SSF48452">
    <property type="entry name" value="TPR-like"/>
    <property type="match status" value="1"/>
</dbReference>
<dbReference type="Pfam" id="PF00535">
    <property type="entry name" value="Glycos_transf_2"/>
    <property type="match status" value="1"/>
</dbReference>
<dbReference type="SUPFAM" id="SSF53335">
    <property type="entry name" value="S-adenosyl-L-methionine-dependent methyltransferases"/>
    <property type="match status" value="1"/>
</dbReference>
<feature type="domain" description="Glycosyltransferase 2-like" evidence="5">
    <location>
        <begin position="441"/>
        <end position="608"/>
    </location>
</feature>
<evidence type="ECO:0000256" key="2">
    <source>
        <dbReference type="ARBA" id="ARBA00006739"/>
    </source>
</evidence>
<dbReference type="InterPro" id="IPR011990">
    <property type="entry name" value="TPR-like_helical_dom_sf"/>
</dbReference>
<dbReference type="AlphaFoldDB" id="A0A1H3ZIB8"/>
<comment type="pathway">
    <text evidence="1">Cell wall biogenesis; cell wall polysaccharide biosynthesis.</text>
</comment>
<dbReference type="Gene3D" id="3.90.550.10">
    <property type="entry name" value="Spore Coat Polysaccharide Biosynthesis Protein SpsA, Chain A"/>
    <property type="match status" value="1"/>
</dbReference>
<dbReference type="InterPro" id="IPR019734">
    <property type="entry name" value="TPR_rpt"/>
</dbReference>
<dbReference type="InterPro" id="IPR029063">
    <property type="entry name" value="SAM-dependent_MTases_sf"/>
</dbReference>
<evidence type="ECO:0000256" key="4">
    <source>
        <dbReference type="ARBA" id="ARBA00022679"/>
    </source>
</evidence>
<dbReference type="GO" id="GO:0016757">
    <property type="term" value="F:glycosyltransferase activity"/>
    <property type="evidence" value="ECO:0007669"/>
    <property type="project" value="UniProtKB-KW"/>
</dbReference>
<gene>
    <name evidence="6" type="ORF">SAMN05660648_02434</name>
</gene>
<evidence type="ECO:0000313" key="6">
    <source>
        <dbReference type="EMBL" id="SEA23171.1"/>
    </source>
</evidence>
<keyword evidence="4 6" id="KW-0808">Transferase</keyword>
<dbReference type="Proteomes" id="UP000183469">
    <property type="component" value="Unassembled WGS sequence"/>
</dbReference>
<dbReference type="SUPFAM" id="SSF53448">
    <property type="entry name" value="Nucleotide-diphospho-sugar transferases"/>
    <property type="match status" value="2"/>
</dbReference>
<dbReference type="Gene3D" id="1.25.40.10">
    <property type="entry name" value="Tetratricopeptide repeat domain"/>
    <property type="match status" value="1"/>
</dbReference>
<dbReference type="SMART" id="SM00028">
    <property type="entry name" value="TPR"/>
    <property type="match status" value="2"/>
</dbReference>
<evidence type="ECO:0000256" key="1">
    <source>
        <dbReference type="ARBA" id="ARBA00004776"/>
    </source>
</evidence>
<protein>
    <submittedName>
        <fullName evidence="6">Glycosyltransferase, GT2 family</fullName>
    </submittedName>
</protein>
<reference evidence="6 7" key="1">
    <citation type="submission" date="2016-10" db="EMBL/GenBank/DDBJ databases">
        <authorList>
            <person name="de Groot N.N."/>
        </authorList>
    </citation>
    <scope>NUCLEOTIDE SEQUENCE [LARGE SCALE GENOMIC DNA]</scope>
    <source>
        <strain evidence="6 7">DSM 2872</strain>
    </source>
</reference>
<dbReference type="EMBL" id="FNQG01000011">
    <property type="protein sequence ID" value="SEA23171.1"/>
    <property type="molecule type" value="Genomic_DNA"/>
</dbReference>
<dbReference type="RefSeq" id="WP_081350074.1">
    <property type="nucleotide sequence ID" value="NZ_FNQG01000011.1"/>
</dbReference>
<dbReference type="CDD" id="cd04186">
    <property type="entry name" value="GT_2_like_c"/>
    <property type="match status" value="1"/>
</dbReference>
<accession>A0A1H3ZIB8</accession>
<evidence type="ECO:0000259" key="5">
    <source>
        <dbReference type="Pfam" id="PF00535"/>
    </source>
</evidence>
<dbReference type="PANTHER" id="PTHR43179:SF12">
    <property type="entry name" value="GALACTOFURANOSYLTRANSFERASE GLFT2"/>
    <property type="match status" value="1"/>
</dbReference>
<evidence type="ECO:0000256" key="3">
    <source>
        <dbReference type="ARBA" id="ARBA00022676"/>
    </source>
</evidence>
<evidence type="ECO:0000313" key="7">
    <source>
        <dbReference type="Proteomes" id="UP000183469"/>
    </source>
</evidence>
<sequence length="817" mass="94273">MRNLQWWMAEFAAREKEYDFSGMAKCLTEARNELYREQERSAAGKEFLDKFLNVFVLSSFEALTAGEGQQALMYLETAEEILTKIYDKHLLIMKLYKACALQDLGDFSEAEKLYLEYLSYEPQDETIFLRLGNMAAQQKCWDKALEAYGHAINIKKNYREAMINIGVLARMLGDEETAAAMAIDEEMRQRIFVEGALEADPCRYSLDIADADYQKIPIFINSRDRLTCLRQQVDWLWQAGYHNIYILDNASTYLPLLAYYEEIKERVKVLYLKKNLGYKALWKSGILNVLDIQTPYVYTDPDVVPVAECSPDVLLQMLQLLRRYPYIKKAGFGLKTDDITFAGREAVWESEKERMRTEIAPDTYFGVIDTTFALYRNLRHYNAYASLRLAGKCLAKHLPWYMDYQQLSADEDYYAKHATEDYSTLRVLRENGILKEKQLTSIIILSYNALDYTQLCLESIRKNTEPGTYEIIVVDNGSTDGSAQWLATQSDVHCIFNQENAGFPKGCNQGLAVAQGTEFLLLNNDTIVTPGWLTNLRIALYSAANIGAVGCLTNHSSNEQAISLPYQSIEELTEVAEKFNQSDPAKWYPWMMLVGFCLLFKREVYMRIGGLDEAFSPGNFEDDDYCLRMRQAGYELLLCGDTYIHHFGSVAFTGKNNAAQQRAQQERYNKLIEKNRSYFMQKWHVQGTYRSHYEMTDLLLKEITGKVDVLLVNCDMGYELFWLKRRAPETTVYGLTTDKLGVEVTGKTFPLYVCHDFLDGLVKHYTEKKFDRIALLGNYKERVQGNRLIQTLRQYLTEDGLLFFGDAERIYRMPAHD</sequence>
<comment type="similarity">
    <text evidence="2">Belongs to the glycosyltransferase 2 family.</text>
</comment>
<dbReference type="PANTHER" id="PTHR43179">
    <property type="entry name" value="RHAMNOSYLTRANSFERASE WBBL"/>
    <property type="match status" value="1"/>
</dbReference>